<feature type="region of interest" description="Disordered" evidence="1">
    <location>
        <begin position="404"/>
        <end position="430"/>
    </location>
</feature>
<dbReference type="EMBL" id="JABFTP020000062">
    <property type="protein sequence ID" value="KAL3274235.1"/>
    <property type="molecule type" value="Genomic_DNA"/>
</dbReference>
<gene>
    <name evidence="4" type="ORF">HHI36_015646</name>
</gene>
<evidence type="ECO:0000313" key="4">
    <source>
        <dbReference type="EMBL" id="KAL3274235.1"/>
    </source>
</evidence>
<keyword evidence="3" id="KW-0732">Signal</keyword>
<feature type="region of interest" description="Disordered" evidence="1">
    <location>
        <begin position="240"/>
        <end position="266"/>
    </location>
</feature>
<feature type="compositionally biased region" description="Polar residues" evidence="1">
    <location>
        <begin position="203"/>
        <end position="212"/>
    </location>
</feature>
<sequence length="430" mass="47455">MFVIGFRHVCICLLVQTIAGKSIELEYGYQEIDDKTQSQPESEEIKHIDVDRLSDEAIDEICRNFKVTIHIKSTESFINCLESPFDDTRQIKLVKRDIAEKEQEIEGSGDSEDQKLPPVDKISPEANESSNQSTNSPSLEKDQPPASEVESSTSKPKESEETAPPLLFKSGFDDVLKNAAQQNDSIKESENSPVVTQKEEKLSGSSDNTLPDITTPLVLFKNGFDDILKNAAQLNDSLKESENPVVVSQNGADLPEPSDKALPNNSENLELFKNGFEDLLKNSPQNTNSNPTLELQSRGKESIVQSSTSNGKPPAIANEDAKIGESQEKATAASPNSVLLIVFAAMGIVGALAFAFNFIKKRKEDKEIDEVMKLETEGRELKEMKPLMKSPLAQNGSKSLEYIDAEPQSGSQIEIRIETTQDKDLERHSN</sequence>
<evidence type="ECO:0000256" key="3">
    <source>
        <dbReference type="SAM" id="SignalP"/>
    </source>
</evidence>
<dbReference type="AlphaFoldDB" id="A0ABD2N7D3"/>
<keyword evidence="2" id="KW-0472">Membrane</keyword>
<feature type="region of interest" description="Disordered" evidence="1">
    <location>
        <begin position="102"/>
        <end position="165"/>
    </location>
</feature>
<keyword evidence="2" id="KW-0812">Transmembrane</keyword>
<feature type="region of interest" description="Disordered" evidence="1">
    <location>
        <begin position="279"/>
        <end position="317"/>
    </location>
</feature>
<feature type="transmembrane region" description="Helical" evidence="2">
    <location>
        <begin position="338"/>
        <end position="359"/>
    </location>
</feature>
<feature type="compositionally biased region" description="Polar residues" evidence="1">
    <location>
        <begin position="126"/>
        <end position="138"/>
    </location>
</feature>
<name>A0ABD2N7D3_9CUCU</name>
<proteinExistence type="predicted"/>
<evidence type="ECO:0000256" key="2">
    <source>
        <dbReference type="SAM" id="Phobius"/>
    </source>
</evidence>
<feature type="region of interest" description="Disordered" evidence="1">
    <location>
        <begin position="182"/>
        <end position="212"/>
    </location>
</feature>
<keyword evidence="2" id="KW-1133">Transmembrane helix</keyword>
<organism evidence="4 5">
    <name type="scientific">Cryptolaemus montrouzieri</name>
    <dbReference type="NCBI Taxonomy" id="559131"/>
    <lineage>
        <taxon>Eukaryota</taxon>
        <taxon>Metazoa</taxon>
        <taxon>Ecdysozoa</taxon>
        <taxon>Arthropoda</taxon>
        <taxon>Hexapoda</taxon>
        <taxon>Insecta</taxon>
        <taxon>Pterygota</taxon>
        <taxon>Neoptera</taxon>
        <taxon>Endopterygota</taxon>
        <taxon>Coleoptera</taxon>
        <taxon>Polyphaga</taxon>
        <taxon>Cucujiformia</taxon>
        <taxon>Coccinelloidea</taxon>
        <taxon>Coccinellidae</taxon>
        <taxon>Scymninae</taxon>
        <taxon>Scymnini</taxon>
        <taxon>Cryptolaemus</taxon>
    </lineage>
</organism>
<feature type="chain" id="PRO_5044793334" evidence="3">
    <location>
        <begin position="21"/>
        <end position="430"/>
    </location>
</feature>
<evidence type="ECO:0000313" key="5">
    <source>
        <dbReference type="Proteomes" id="UP001516400"/>
    </source>
</evidence>
<feature type="compositionally biased region" description="Polar residues" evidence="1">
    <location>
        <begin position="282"/>
        <end position="295"/>
    </location>
</feature>
<keyword evidence="5" id="KW-1185">Reference proteome</keyword>
<feature type="compositionally biased region" description="Basic and acidic residues" evidence="1">
    <location>
        <begin position="415"/>
        <end position="430"/>
    </location>
</feature>
<evidence type="ECO:0000256" key="1">
    <source>
        <dbReference type="SAM" id="MobiDB-lite"/>
    </source>
</evidence>
<accession>A0ABD2N7D3</accession>
<feature type="signal peptide" evidence="3">
    <location>
        <begin position="1"/>
        <end position="20"/>
    </location>
</feature>
<reference evidence="4 5" key="1">
    <citation type="journal article" date="2021" name="BMC Biol.">
        <title>Horizontally acquired antibacterial genes associated with adaptive radiation of ladybird beetles.</title>
        <authorList>
            <person name="Li H.S."/>
            <person name="Tang X.F."/>
            <person name="Huang Y.H."/>
            <person name="Xu Z.Y."/>
            <person name="Chen M.L."/>
            <person name="Du X.Y."/>
            <person name="Qiu B.Y."/>
            <person name="Chen P.T."/>
            <person name="Zhang W."/>
            <person name="Slipinski A."/>
            <person name="Escalona H.E."/>
            <person name="Waterhouse R.M."/>
            <person name="Zwick A."/>
            <person name="Pang H."/>
        </authorList>
    </citation>
    <scope>NUCLEOTIDE SEQUENCE [LARGE SCALE GENOMIC DNA]</scope>
    <source>
        <strain evidence="4">SYSU2018</strain>
    </source>
</reference>
<comment type="caution">
    <text evidence="4">The sequence shown here is derived from an EMBL/GenBank/DDBJ whole genome shotgun (WGS) entry which is preliminary data.</text>
</comment>
<protein>
    <submittedName>
        <fullName evidence="4">Uncharacterized protein</fullName>
    </submittedName>
</protein>
<dbReference type="Proteomes" id="UP001516400">
    <property type="component" value="Unassembled WGS sequence"/>
</dbReference>